<dbReference type="InterPro" id="IPR052975">
    <property type="entry name" value="Repressor-like_regulatory"/>
</dbReference>
<dbReference type="InterPro" id="IPR007159">
    <property type="entry name" value="SpoVT-AbrB_dom"/>
</dbReference>
<dbReference type="PROSITE" id="PS51740">
    <property type="entry name" value="SPOVT_ABRB"/>
    <property type="match status" value="1"/>
</dbReference>
<dbReference type="Proteomes" id="UP000322631">
    <property type="component" value="Chromosome"/>
</dbReference>
<proteinExistence type="predicted"/>
<keyword evidence="3" id="KW-1185">Reference proteome</keyword>
<reference evidence="2 3" key="1">
    <citation type="submission" date="2019-07" db="EMBL/GenBank/DDBJ databases">
        <title>Complete genome of Thermococcus acidophilus.</title>
        <authorList>
            <person name="Li X."/>
        </authorList>
    </citation>
    <scope>NUCLEOTIDE SEQUENCE [LARGE SCALE GENOMIC DNA]</scope>
    <source>
        <strain evidence="2 3">SY113</strain>
    </source>
</reference>
<dbReference type="KEGG" id="them:FPV09_06085"/>
<dbReference type="SUPFAM" id="SSF89447">
    <property type="entry name" value="AbrB/MazE/MraZ-like"/>
    <property type="match status" value="1"/>
</dbReference>
<sequence length="63" mass="6979">MIQMAQRGRKGGIKLGPGQFVTRVGSKYMIVIPKEVRDELNINEGDTVIITVKKARVEVVPVD</sequence>
<evidence type="ECO:0000259" key="1">
    <source>
        <dbReference type="PROSITE" id="PS51740"/>
    </source>
</evidence>
<dbReference type="AlphaFoldDB" id="A0A5C0SL31"/>
<dbReference type="Pfam" id="PF04014">
    <property type="entry name" value="MazE_antitoxin"/>
    <property type="match status" value="1"/>
</dbReference>
<keyword evidence="2" id="KW-0238">DNA-binding</keyword>
<dbReference type="GO" id="GO:0003677">
    <property type="term" value="F:DNA binding"/>
    <property type="evidence" value="ECO:0007669"/>
    <property type="project" value="UniProtKB-KW"/>
</dbReference>
<accession>A0A5C0SL31</accession>
<dbReference type="EMBL" id="CP041932">
    <property type="protein sequence ID" value="QEK14732.1"/>
    <property type="molecule type" value="Genomic_DNA"/>
</dbReference>
<evidence type="ECO:0000313" key="3">
    <source>
        <dbReference type="Proteomes" id="UP000322631"/>
    </source>
</evidence>
<dbReference type="PANTHER" id="PTHR34860">
    <property type="entry name" value="REPRESSOR-LIKE PROTEIN SSO7C3"/>
    <property type="match status" value="1"/>
</dbReference>
<dbReference type="InterPro" id="IPR037914">
    <property type="entry name" value="SpoVT-AbrB_sf"/>
</dbReference>
<dbReference type="NCBIfam" id="TIGR01439">
    <property type="entry name" value="lp_hng_hel_AbrB"/>
    <property type="match status" value="1"/>
</dbReference>
<feature type="domain" description="SpoVT-AbrB" evidence="1">
    <location>
        <begin position="19"/>
        <end position="63"/>
    </location>
</feature>
<name>A0A5C0SL31_9EURY</name>
<evidence type="ECO:0000313" key="2">
    <source>
        <dbReference type="EMBL" id="QEK14732.1"/>
    </source>
</evidence>
<gene>
    <name evidence="2" type="ORF">FPV09_06085</name>
</gene>
<dbReference type="Gene3D" id="2.10.260.10">
    <property type="match status" value="1"/>
</dbReference>
<dbReference type="SMART" id="SM00966">
    <property type="entry name" value="SpoVT_AbrB"/>
    <property type="match status" value="1"/>
</dbReference>
<dbReference type="PANTHER" id="PTHR34860:SF6">
    <property type="entry name" value="REPRESSOR-LIKE PROTEIN SSO7C3"/>
    <property type="match status" value="1"/>
</dbReference>
<organism evidence="2 3">
    <name type="scientific">Thermococcus aciditolerans</name>
    <dbReference type="NCBI Taxonomy" id="2598455"/>
    <lineage>
        <taxon>Archaea</taxon>
        <taxon>Methanobacteriati</taxon>
        <taxon>Methanobacteriota</taxon>
        <taxon>Thermococci</taxon>
        <taxon>Thermococcales</taxon>
        <taxon>Thermococcaceae</taxon>
        <taxon>Thermococcus</taxon>
    </lineage>
</organism>
<protein>
    <submittedName>
        <fullName evidence="2">AbrB/MazE/SpoVT family DNA-binding domain-containing protein</fullName>
    </submittedName>
</protein>